<evidence type="ECO:0000313" key="6">
    <source>
        <dbReference type="Proteomes" id="UP000245609"/>
    </source>
</evidence>
<protein>
    <recommendedName>
        <fullName evidence="7">DH domain-containing protein</fullName>
    </recommendedName>
</protein>
<dbReference type="EMBL" id="MBFS01000388">
    <property type="protein sequence ID" value="PVV02609.1"/>
    <property type="molecule type" value="Genomic_DNA"/>
</dbReference>
<dbReference type="Gene3D" id="2.30.29.30">
    <property type="entry name" value="Pleckstrin-homology domain (PH domain)/Phosphotyrosine-binding domain (PTB)"/>
    <property type="match status" value="1"/>
</dbReference>
<dbReference type="OrthoDB" id="2272012at2759"/>
<dbReference type="InterPro" id="IPR011993">
    <property type="entry name" value="PH-like_dom_sf"/>
</dbReference>
<feature type="compositionally biased region" description="Low complexity" evidence="2">
    <location>
        <begin position="175"/>
        <end position="188"/>
    </location>
</feature>
<proteinExistence type="predicted"/>
<dbReference type="PROSITE" id="PS50219">
    <property type="entry name" value="CNH"/>
    <property type="match status" value="1"/>
</dbReference>
<evidence type="ECO:0000256" key="1">
    <source>
        <dbReference type="ARBA" id="ARBA00022658"/>
    </source>
</evidence>
<keyword evidence="1" id="KW-0344">Guanine-nucleotide releasing factor</keyword>
<evidence type="ECO:0000313" key="5">
    <source>
        <dbReference type="EMBL" id="PVV02609.1"/>
    </source>
</evidence>
<dbReference type="InterPro" id="IPR052233">
    <property type="entry name" value="Rho-type_GEFs"/>
</dbReference>
<dbReference type="Proteomes" id="UP000245609">
    <property type="component" value="Unassembled WGS sequence"/>
</dbReference>
<organism evidence="5 6">
    <name type="scientific">Smittium megazygosporum</name>
    <dbReference type="NCBI Taxonomy" id="133381"/>
    <lineage>
        <taxon>Eukaryota</taxon>
        <taxon>Fungi</taxon>
        <taxon>Fungi incertae sedis</taxon>
        <taxon>Zoopagomycota</taxon>
        <taxon>Kickxellomycotina</taxon>
        <taxon>Harpellomycetes</taxon>
        <taxon>Harpellales</taxon>
        <taxon>Legeriomycetaceae</taxon>
        <taxon>Smittium</taxon>
    </lineage>
</organism>
<dbReference type="InterPro" id="IPR001180">
    <property type="entry name" value="CNH_dom"/>
</dbReference>
<dbReference type="GO" id="GO:0005085">
    <property type="term" value="F:guanyl-nucleotide exchange factor activity"/>
    <property type="evidence" value="ECO:0007669"/>
    <property type="project" value="UniProtKB-KW"/>
</dbReference>
<dbReference type="PROSITE" id="PS50010">
    <property type="entry name" value="DH_2"/>
    <property type="match status" value="1"/>
</dbReference>
<dbReference type="SUPFAM" id="SSF48065">
    <property type="entry name" value="DBL homology domain (DH-domain)"/>
    <property type="match status" value="1"/>
</dbReference>
<feature type="compositionally biased region" description="Polar residues" evidence="2">
    <location>
        <begin position="1325"/>
        <end position="1375"/>
    </location>
</feature>
<reference evidence="5 6" key="1">
    <citation type="journal article" date="2018" name="MBio">
        <title>Comparative Genomics Reveals the Core Gene Toolbox for the Fungus-Insect Symbiosis.</title>
        <authorList>
            <person name="Wang Y."/>
            <person name="Stata M."/>
            <person name="Wang W."/>
            <person name="Stajich J.E."/>
            <person name="White M.M."/>
            <person name="Moncalvo J.M."/>
        </authorList>
    </citation>
    <scope>NUCLEOTIDE SEQUENCE [LARGE SCALE GENOMIC DNA]</scope>
    <source>
        <strain evidence="5 6">SC-DP-2</strain>
    </source>
</reference>
<evidence type="ECO:0000259" key="3">
    <source>
        <dbReference type="PROSITE" id="PS50010"/>
    </source>
</evidence>
<feature type="domain" description="DH" evidence="3">
    <location>
        <begin position="390"/>
        <end position="581"/>
    </location>
</feature>
<dbReference type="PANTHER" id="PTHR46572">
    <property type="entry name" value="RHO1 GDP-GTP EXCHANGE PROTEIN 1-RELATED"/>
    <property type="match status" value="1"/>
</dbReference>
<evidence type="ECO:0000259" key="4">
    <source>
        <dbReference type="PROSITE" id="PS50219"/>
    </source>
</evidence>
<feature type="compositionally biased region" description="Low complexity" evidence="2">
    <location>
        <begin position="121"/>
        <end position="142"/>
    </location>
</feature>
<feature type="region of interest" description="Disordered" evidence="2">
    <location>
        <begin position="1239"/>
        <end position="1375"/>
    </location>
</feature>
<dbReference type="Gene3D" id="1.20.900.10">
    <property type="entry name" value="Dbl homology (DH) domain"/>
    <property type="match status" value="1"/>
</dbReference>
<feature type="compositionally biased region" description="Polar residues" evidence="2">
    <location>
        <begin position="1257"/>
        <end position="1266"/>
    </location>
</feature>
<dbReference type="STRING" id="133381.A0A2T9ZDE2"/>
<dbReference type="SMART" id="SM00325">
    <property type="entry name" value="RhoGEF"/>
    <property type="match status" value="1"/>
</dbReference>
<dbReference type="InterPro" id="IPR000219">
    <property type="entry name" value="DH_dom"/>
</dbReference>
<dbReference type="Pfam" id="PF00621">
    <property type="entry name" value="RhoGEF"/>
    <property type="match status" value="1"/>
</dbReference>
<dbReference type="Pfam" id="PF00780">
    <property type="entry name" value="CNH"/>
    <property type="match status" value="1"/>
</dbReference>
<feature type="compositionally biased region" description="Low complexity" evidence="2">
    <location>
        <begin position="1245"/>
        <end position="1256"/>
    </location>
</feature>
<name>A0A2T9ZDE2_9FUNG</name>
<feature type="compositionally biased region" description="Polar residues" evidence="2">
    <location>
        <begin position="163"/>
        <end position="174"/>
    </location>
</feature>
<feature type="compositionally biased region" description="Low complexity" evidence="2">
    <location>
        <begin position="1270"/>
        <end position="1307"/>
    </location>
</feature>
<evidence type="ECO:0000256" key="2">
    <source>
        <dbReference type="SAM" id="MobiDB-lite"/>
    </source>
</evidence>
<comment type="caution">
    <text evidence="5">The sequence shown here is derived from an EMBL/GenBank/DDBJ whole genome shotgun (WGS) entry which is preliminary data.</text>
</comment>
<feature type="region of interest" description="Disordered" evidence="2">
    <location>
        <begin position="119"/>
        <end position="149"/>
    </location>
</feature>
<feature type="region of interest" description="Disordered" evidence="2">
    <location>
        <begin position="163"/>
        <end position="188"/>
    </location>
</feature>
<keyword evidence="6" id="KW-1185">Reference proteome</keyword>
<sequence>LVTTFVSNLPTQNISYRNVSYNHAFTGKTALDTISSAFNMQNRELCFKISQKLLKYEVYYPLIPTLNDPYFIDIEVFIPKVKDKDLQNSPSSNHLPLQNFELPELELSSALKNWLVDENPSSISPSSRRTSSFRRSTSRSKSNQLPPINFDFDSQFQLDLSFNPSLDNNPLNKNSSESSTSCSQSGNTSAFQNSTLLWNLDHDLHPNSNNLPPSPRKGIQSSFIFSNPDTKDYPFKTPDPNFLDRSSVRSSVYSLHPYSPKYPPTTVPSLDPTPIIPHKTISSEKSLPAFPNKSSISIPDSAYDSNALKKKSTSNNFKKSLFKPFGRSVGDLKTLWVPNRISSEYDPPKLSKAPSSNSNANFSSEPKRQVLWSHLISPEELCSYSPQEISWQETIHETIETEKDYVDDLLLIEKIYIDPLRSSGIIPSDKIESLIDRLFLNYSSLIDLNLELVRELSQRQQQFAGTILPSIGDIFLKWSENLEPFITFSINIQLAQVALEAEMYNSKEFAQFIYNTEKNPLSRKLPIQSFLSRPSARFAKYPLLLCSILKFIPKNRNDTEVNDLELVLTRVKYALAQINDLNFDQVKKLRILRLATLIKTTSDEARVLDIENENRELLLEDDFYKSDGSVVHAFLFDNCFILASQKKVPHVRGMFEYSIQKSPLPLMLLSAVRTFKKDSELIHPLAPKKLPFGKISNIISKSHSSQPTSTNTTATSGLNLNKVSDTPQMNTVNSMTSMPHPGNIKSSVSYSNFGSNTHPSSIYNTKTFLTSAGTNITTASTATFGNFLVSPPAQVSYTNVQLKPGNVDAISTSVPITFSMMSNLGWEIILWAATPSIRDAWIDTISNRVSILNSQASAKLEFNLLTKSLLAGFIPFCIADYTSSNGDQMRMIGAADGIYLMQINNGFFINRVCPLPNVKNIVVMSKFNVVILQYGKTVSVLNLSDLENPSNWNTLNRGTKLSSNISYFDVGVYMDHPMLILMKYRNNKSLFKCLSLVKIDPNKSPPANSMIVYQNFSFGLQISHEFYIDGICTSVFFFKKKLCITNGSSFDVVDVVNQEIVQSLPRNINSSDLETSIAMSIHRVSNIFLLCFEDYAIYVDRRGLHVFPDLVIQYLIKPKQFSFVYPNYLIIIGDEFVEIRYADTGDLFLILRIPGVRCLDINPNSASIYRSTNLGDIEYNSPLKKNKSVLLSMKACYLPPHVIEGTSDTEFQQFVNSDISQSHSYLVVNSMKNSNSDDVSSIFSMGQTNGTTNMNNPAASAPNTNKLESRISYKSSGRQSSQSTSTHLLSSDSPVPFPSTPFTSISPKKIGSPSFKYPRSHRSTKSSTADSNFSVDPNEKLSSPQLTTSPSFNNSNSHGNDFKSTNIAPTRTNRVIPNVMNSSTFMDLNDTRLSNSNSRNSQYNQQRAAHYPNSHKSFALSVFDSPALDNSSQSQNENVIVELFFP</sequence>
<feature type="non-terminal residue" evidence="5">
    <location>
        <position position="1"/>
    </location>
</feature>
<evidence type="ECO:0008006" key="7">
    <source>
        <dbReference type="Google" id="ProtNLM"/>
    </source>
</evidence>
<dbReference type="InterPro" id="IPR035899">
    <property type="entry name" value="DBL_dom_sf"/>
</dbReference>
<dbReference type="SMART" id="SM00036">
    <property type="entry name" value="CNH"/>
    <property type="match status" value="1"/>
</dbReference>
<dbReference type="PANTHER" id="PTHR46572:SF1">
    <property type="entry name" value="RHO1 GUANINE NUCLEOTIDE EXCHANGE FACTOR TUS1"/>
    <property type="match status" value="1"/>
</dbReference>
<feature type="domain" description="CNH" evidence="4">
    <location>
        <begin position="872"/>
        <end position="1166"/>
    </location>
</feature>
<gene>
    <name evidence="5" type="ORF">BB560_002933</name>
</gene>
<feature type="region of interest" description="Disordered" evidence="2">
    <location>
        <begin position="701"/>
        <end position="722"/>
    </location>
</feature>
<accession>A0A2T9ZDE2</accession>
<dbReference type="CDD" id="cd00160">
    <property type="entry name" value="RhoGEF"/>
    <property type="match status" value="1"/>
</dbReference>
<feature type="compositionally biased region" description="Polar residues" evidence="2">
    <location>
        <begin position="706"/>
        <end position="722"/>
    </location>
</feature>